<dbReference type="EMBL" id="KK105961">
    <property type="protein sequence ID" value="KIY92093.1"/>
    <property type="molecule type" value="Genomic_DNA"/>
</dbReference>
<proteinExistence type="predicted"/>
<keyword evidence="3" id="KW-1185">Reference proteome</keyword>
<evidence type="ECO:0000313" key="3">
    <source>
        <dbReference type="Proteomes" id="UP000054498"/>
    </source>
</evidence>
<organism evidence="2 3">
    <name type="scientific">Monoraphidium neglectum</name>
    <dbReference type="NCBI Taxonomy" id="145388"/>
    <lineage>
        <taxon>Eukaryota</taxon>
        <taxon>Viridiplantae</taxon>
        <taxon>Chlorophyta</taxon>
        <taxon>core chlorophytes</taxon>
        <taxon>Chlorophyceae</taxon>
        <taxon>CS clade</taxon>
        <taxon>Sphaeropleales</taxon>
        <taxon>Selenastraceae</taxon>
        <taxon>Monoraphidium</taxon>
    </lineage>
</organism>
<gene>
    <name evidence="2" type="ORF">MNEG_15870</name>
</gene>
<feature type="region of interest" description="Disordered" evidence="1">
    <location>
        <begin position="1"/>
        <end position="25"/>
    </location>
</feature>
<dbReference type="AlphaFoldDB" id="A0A0D2K7D9"/>
<name>A0A0D2K7D9_9CHLO</name>
<dbReference type="KEGG" id="mng:MNEG_15870"/>
<protein>
    <submittedName>
        <fullName evidence="2">Uncharacterized protein</fullName>
    </submittedName>
</protein>
<feature type="compositionally biased region" description="Low complexity" evidence="1">
    <location>
        <begin position="10"/>
        <end position="25"/>
    </location>
</feature>
<evidence type="ECO:0000256" key="1">
    <source>
        <dbReference type="SAM" id="MobiDB-lite"/>
    </source>
</evidence>
<reference evidence="2 3" key="1">
    <citation type="journal article" date="2013" name="BMC Genomics">
        <title>Reconstruction of the lipid metabolism for the microalga Monoraphidium neglectum from its genome sequence reveals characteristics suitable for biofuel production.</title>
        <authorList>
            <person name="Bogen C."/>
            <person name="Al-Dilaimi A."/>
            <person name="Albersmeier A."/>
            <person name="Wichmann J."/>
            <person name="Grundmann M."/>
            <person name="Rupp O."/>
            <person name="Lauersen K.J."/>
            <person name="Blifernez-Klassen O."/>
            <person name="Kalinowski J."/>
            <person name="Goesmann A."/>
            <person name="Mussgnug J.H."/>
            <person name="Kruse O."/>
        </authorList>
    </citation>
    <scope>NUCLEOTIDE SEQUENCE [LARGE SCALE GENOMIC DNA]</scope>
    <source>
        <strain evidence="2 3">SAG 48.87</strain>
    </source>
</reference>
<dbReference type="Proteomes" id="UP000054498">
    <property type="component" value="Unassembled WGS sequence"/>
</dbReference>
<dbReference type="RefSeq" id="XP_013891113.1">
    <property type="nucleotide sequence ID" value="XM_014035659.1"/>
</dbReference>
<evidence type="ECO:0000313" key="2">
    <source>
        <dbReference type="EMBL" id="KIY92093.1"/>
    </source>
</evidence>
<accession>A0A0D2K7D9</accession>
<sequence length="143" mass="14239">MAASGSPDYAAAERAQQQQQPAAACSEEQALLLLSRLQLPVGGQPNNLPAGGVRHVPAVAAAATAGAAPAAGNPAGDVRQPPLPMAASGGLVPSELRVEYEKRVEAVREALAELRRFELMHVDGGAGDLVAATAPGGGDGGGM</sequence>
<dbReference type="GeneID" id="25733574"/>